<sequence>MAKRFQLPPSEEHRDVTILLTTHTNRGCIWD</sequence>
<evidence type="ECO:0000313" key="1">
    <source>
        <dbReference type="EMBL" id="JAE31033.1"/>
    </source>
</evidence>
<name>A0A0A9HDS0_ARUDO</name>
<reference evidence="1" key="2">
    <citation type="journal article" date="2015" name="Data Brief">
        <title>Shoot transcriptome of the giant reed, Arundo donax.</title>
        <authorList>
            <person name="Barrero R.A."/>
            <person name="Guerrero F.D."/>
            <person name="Moolhuijzen P."/>
            <person name="Goolsby J.A."/>
            <person name="Tidwell J."/>
            <person name="Bellgard S.E."/>
            <person name="Bellgard M.I."/>
        </authorList>
    </citation>
    <scope>NUCLEOTIDE SEQUENCE</scope>
    <source>
        <tissue evidence="1">Shoot tissue taken approximately 20 cm above the soil surface</tissue>
    </source>
</reference>
<dbReference type="EMBL" id="GBRH01166863">
    <property type="protein sequence ID" value="JAE31033.1"/>
    <property type="molecule type" value="Transcribed_RNA"/>
</dbReference>
<protein>
    <submittedName>
        <fullName evidence="1">Uncharacterized protein</fullName>
    </submittedName>
</protein>
<proteinExistence type="predicted"/>
<dbReference type="AlphaFoldDB" id="A0A0A9HDS0"/>
<reference evidence="1" key="1">
    <citation type="submission" date="2014-09" db="EMBL/GenBank/DDBJ databases">
        <authorList>
            <person name="Magalhaes I.L.F."/>
            <person name="Oliveira U."/>
            <person name="Santos F.R."/>
            <person name="Vidigal T.H.D.A."/>
            <person name="Brescovit A.D."/>
            <person name="Santos A.J."/>
        </authorList>
    </citation>
    <scope>NUCLEOTIDE SEQUENCE</scope>
    <source>
        <tissue evidence="1">Shoot tissue taken approximately 20 cm above the soil surface</tissue>
    </source>
</reference>
<organism evidence="1">
    <name type="scientific">Arundo donax</name>
    <name type="common">Giant reed</name>
    <name type="synonym">Donax arundinaceus</name>
    <dbReference type="NCBI Taxonomy" id="35708"/>
    <lineage>
        <taxon>Eukaryota</taxon>
        <taxon>Viridiplantae</taxon>
        <taxon>Streptophyta</taxon>
        <taxon>Embryophyta</taxon>
        <taxon>Tracheophyta</taxon>
        <taxon>Spermatophyta</taxon>
        <taxon>Magnoliopsida</taxon>
        <taxon>Liliopsida</taxon>
        <taxon>Poales</taxon>
        <taxon>Poaceae</taxon>
        <taxon>PACMAD clade</taxon>
        <taxon>Arundinoideae</taxon>
        <taxon>Arundineae</taxon>
        <taxon>Arundo</taxon>
    </lineage>
</organism>
<accession>A0A0A9HDS0</accession>